<evidence type="ECO:0000313" key="3">
    <source>
        <dbReference type="EMBL" id="OHA92557.1"/>
    </source>
</evidence>
<protein>
    <recommendedName>
        <fullName evidence="2">Peptidoglycan binding-like domain-containing protein</fullName>
    </recommendedName>
</protein>
<feature type="chain" id="PRO_5009584557" description="Peptidoglycan binding-like domain-containing protein" evidence="1">
    <location>
        <begin position="21"/>
        <end position="316"/>
    </location>
</feature>
<dbReference type="Pfam" id="PF01471">
    <property type="entry name" value="PG_binding_1"/>
    <property type="match status" value="1"/>
</dbReference>
<dbReference type="AlphaFoldDB" id="A0A1G2T5I4"/>
<evidence type="ECO:0000256" key="1">
    <source>
        <dbReference type="SAM" id="SignalP"/>
    </source>
</evidence>
<dbReference type="Gene3D" id="2.60.40.10">
    <property type="entry name" value="Immunoglobulins"/>
    <property type="match status" value="1"/>
</dbReference>
<gene>
    <name evidence="3" type="ORF">A2665_02395</name>
</gene>
<keyword evidence="1" id="KW-0732">Signal</keyword>
<dbReference type="Proteomes" id="UP000177746">
    <property type="component" value="Unassembled WGS sequence"/>
</dbReference>
<dbReference type="Gene3D" id="1.10.101.10">
    <property type="entry name" value="PGBD-like superfamily/PGBD"/>
    <property type="match status" value="1"/>
</dbReference>
<dbReference type="InterPro" id="IPR036365">
    <property type="entry name" value="PGBD-like_sf"/>
</dbReference>
<dbReference type="InterPro" id="IPR014756">
    <property type="entry name" value="Ig_E-set"/>
</dbReference>
<dbReference type="InterPro" id="IPR002477">
    <property type="entry name" value="Peptidoglycan-bd-like"/>
</dbReference>
<dbReference type="SUPFAM" id="SSF47090">
    <property type="entry name" value="PGBD-like"/>
    <property type="match status" value="1"/>
</dbReference>
<feature type="domain" description="Peptidoglycan binding-like" evidence="2">
    <location>
        <begin position="37"/>
        <end position="83"/>
    </location>
</feature>
<dbReference type="InterPro" id="IPR013783">
    <property type="entry name" value="Ig-like_fold"/>
</dbReference>
<name>A0A1G2T5I4_9BACT</name>
<evidence type="ECO:0000313" key="4">
    <source>
        <dbReference type="Proteomes" id="UP000177746"/>
    </source>
</evidence>
<accession>A0A1G2T5I4</accession>
<dbReference type="InterPro" id="IPR036366">
    <property type="entry name" value="PGBDSf"/>
</dbReference>
<proteinExistence type="predicted"/>
<dbReference type="SUPFAM" id="SSF81296">
    <property type="entry name" value="E set domains"/>
    <property type="match status" value="1"/>
</dbReference>
<sequence>MRFLSLLVVLSTVFVSGVLATSVSAESFDTNLTVGSRGSDVTTLQQFLVLKGYLQMPLGVPFGYFGPLTKRALARWQATNGISPAVGYFGPISRAAIASQMAASPVPPVPAPSNPNLSPSIEIDTPSVLGMRINRVMLFRAFPFEARPGDLVTLDGSGFSKTLNKVYFNGGTPVTATSTNGITLDISVPTNLAEGEYSLSVSNVLGSSDNPDIRILVKVTNNPQPGPAIESASIVGDTVTLIGKGFTSLNNLFTTLGDSSGPVSSNGTTLTFRVADLSRYDQIKQFTMGKYQASLWIYVQNEHGINKDPYRLEIII</sequence>
<reference evidence="3 4" key="1">
    <citation type="journal article" date="2016" name="Nat. Commun.">
        <title>Thousands of microbial genomes shed light on interconnected biogeochemical processes in an aquifer system.</title>
        <authorList>
            <person name="Anantharaman K."/>
            <person name="Brown C.T."/>
            <person name="Hug L.A."/>
            <person name="Sharon I."/>
            <person name="Castelle C.J."/>
            <person name="Probst A.J."/>
            <person name="Thomas B.C."/>
            <person name="Singh A."/>
            <person name="Wilkins M.J."/>
            <person name="Karaoz U."/>
            <person name="Brodie E.L."/>
            <person name="Williams K.H."/>
            <person name="Hubbard S.S."/>
            <person name="Banfield J.F."/>
        </authorList>
    </citation>
    <scope>NUCLEOTIDE SEQUENCE [LARGE SCALE GENOMIC DNA]</scope>
</reference>
<organism evidence="3 4">
    <name type="scientific">Candidatus Zambryskibacteria bacterium RIFCSPHIGHO2_01_FULL_46_30</name>
    <dbReference type="NCBI Taxonomy" id="1802739"/>
    <lineage>
        <taxon>Bacteria</taxon>
        <taxon>Candidatus Zambryskiibacteriota</taxon>
    </lineage>
</organism>
<dbReference type="EMBL" id="MHVI01000003">
    <property type="protein sequence ID" value="OHA92557.1"/>
    <property type="molecule type" value="Genomic_DNA"/>
</dbReference>
<comment type="caution">
    <text evidence="3">The sequence shown here is derived from an EMBL/GenBank/DDBJ whole genome shotgun (WGS) entry which is preliminary data.</text>
</comment>
<evidence type="ECO:0000259" key="2">
    <source>
        <dbReference type="Pfam" id="PF01471"/>
    </source>
</evidence>
<feature type="signal peptide" evidence="1">
    <location>
        <begin position="1"/>
        <end position="20"/>
    </location>
</feature>